<organism evidence="2 3">
    <name type="scientific">Pontibacillus salipaludis</name>
    <dbReference type="NCBI Taxonomy" id="1697394"/>
    <lineage>
        <taxon>Bacteria</taxon>
        <taxon>Bacillati</taxon>
        <taxon>Bacillota</taxon>
        <taxon>Bacilli</taxon>
        <taxon>Bacillales</taxon>
        <taxon>Bacillaceae</taxon>
        <taxon>Pontibacillus</taxon>
    </lineage>
</organism>
<accession>A0ABQ1Q0R2</accession>
<evidence type="ECO:0000313" key="3">
    <source>
        <dbReference type="Proteomes" id="UP000642571"/>
    </source>
</evidence>
<reference evidence="3" key="1">
    <citation type="journal article" date="2019" name="Int. J. Syst. Evol. Microbiol.">
        <title>The Global Catalogue of Microorganisms (GCM) 10K type strain sequencing project: providing services to taxonomists for standard genome sequencing and annotation.</title>
        <authorList>
            <consortium name="The Broad Institute Genomics Platform"/>
            <consortium name="The Broad Institute Genome Sequencing Center for Infectious Disease"/>
            <person name="Wu L."/>
            <person name="Ma J."/>
        </authorList>
    </citation>
    <scope>NUCLEOTIDE SEQUENCE [LARGE SCALE GENOMIC DNA]</scope>
    <source>
        <strain evidence="3">CGMCC 1.15353</strain>
    </source>
</reference>
<dbReference type="RefSeq" id="WP_188652661.1">
    <property type="nucleotide sequence ID" value="NZ_BMIN01000005.1"/>
</dbReference>
<dbReference type="InterPro" id="IPR055365">
    <property type="entry name" value="PH_SunI-like"/>
</dbReference>
<dbReference type="Pfam" id="PF23491">
    <property type="entry name" value="bPH_8"/>
    <property type="match status" value="1"/>
</dbReference>
<dbReference type="Proteomes" id="UP000642571">
    <property type="component" value="Unassembled WGS sequence"/>
</dbReference>
<evidence type="ECO:0000313" key="2">
    <source>
        <dbReference type="EMBL" id="GGD09720.1"/>
    </source>
</evidence>
<dbReference type="EMBL" id="BMIN01000005">
    <property type="protein sequence ID" value="GGD09720.1"/>
    <property type="molecule type" value="Genomic_DNA"/>
</dbReference>
<protein>
    <recommendedName>
        <fullName evidence="1">Sublancin immunity protein SunI-like PH domain-containing protein</fullName>
    </recommendedName>
</protein>
<name>A0ABQ1Q0R2_9BACI</name>
<proteinExistence type="predicted"/>
<evidence type="ECO:0000259" key="1">
    <source>
        <dbReference type="Pfam" id="PF23491"/>
    </source>
</evidence>
<keyword evidence="3" id="KW-1185">Reference proteome</keyword>
<comment type="caution">
    <text evidence="2">The sequence shown here is derived from an EMBL/GenBank/DDBJ whole genome shotgun (WGS) entry which is preliminary data.</text>
</comment>
<feature type="domain" description="Sublancin immunity protein SunI-like PH" evidence="1">
    <location>
        <begin position="20"/>
        <end position="98"/>
    </location>
</feature>
<sequence>MTVLWIGLCLLVFLTIVYFFQVRWKVKGDVLEVKHLFSRVTIPLNDIIKVEESEYFAGPGDATVIGIPGRINDRIVLTTTSEKYLLALNGYGKFVRDLEQANSDIQFNVY</sequence>
<gene>
    <name evidence="2" type="ORF">GCM10011389_16510</name>
</gene>